<dbReference type="InterPro" id="IPR011763">
    <property type="entry name" value="COA_CT_C"/>
</dbReference>
<proteinExistence type="predicted"/>
<evidence type="ECO:0000313" key="3">
    <source>
        <dbReference type="EMBL" id="GAA3517793.1"/>
    </source>
</evidence>
<dbReference type="PROSITE" id="PS50989">
    <property type="entry name" value="COA_CT_CTER"/>
    <property type="match status" value="1"/>
</dbReference>
<dbReference type="GO" id="GO:0016740">
    <property type="term" value="F:transferase activity"/>
    <property type="evidence" value="ECO:0007669"/>
    <property type="project" value="UniProtKB-KW"/>
</dbReference>
<dbReference type="Proteomes" id="UP001500301">
    <property type="component" value="Unassembled WGS sequence"/>
</dbReference>
<dbReference type="PANTHER" id="PTHR43842">
    <property type="entry name" value="PROPIONYL-COA CARBOXYLASE BETA CHAIN"/>
    <property type="match status" value="1"/>
</dbReference>
<name>A0ABP6UQX2_9ACTN</name>
<keyword evidence="3" id="KW-0808">Transferase</keyword>
<comment type="caution">
    <text evidence="3">The sequence shown here is derived from an EMBL/GenBank/DDBJ whole genome shotgun (WGS) entry which is preliminary data.</text>
</comment>
<dbReference type="InterPro" id="IPR029045">
    <property type="entry name" value="ClpP/crotonase-like_dom_sf"/>
</dbReference>
<evidence type="ECO:0000259" key="1">
    <source>
        <dbReference type="PROSITE" id="PS50980"/>
    </source>
</evidence>
<accession>A0ABP6UQX2</accession>
<dbReference type="SUPFAM" id="SSF52096">
    <property type="entry name" value="ClpP/crotonase"/>
    <property type="match status" value="2"/>
</dbReference>
<gene>
    <name evidence="3" type="ORF">GCM10022263_01810</name>
</gene>
<dbReference type="Gene3D" id="3.90.226.10">
    <property type="entry name" value="2-enoyl-CoA Hydratase, Chain A, domain 1"/>
    <property type="match status" value="2"/>
</dbReference>
<dbReference type="Pfam" id="PF01039">
    <property type="entry name" value="Carboxyl_trans"/>
    <property type="match status" value="1"/>
</dbReference>
<feature type="domain" description="CoA carboxyltransferase N-terminal" evidence="1">
    <location>
        <begin position="9"/>
        <end position="275"/>
    </location>
</feature>
<protein>
    <submittedName>
        <fullName evidence="3">Carboxyl transferase domain-containing protein</fullName>
    </submittedName>
</protein>
<evidence type="ECO:0000259" key="2">
    <source>
        <dbReference type="PROSITE" id="PS50989"/>
    </source>
</evidence>
<sequence>MMARVTDETADRAPATGLTELLARRFLTTDEARPEKVARWHARGRRTARENIADLVDPGSFVEYGRFITAAQEQRRPLADLVVEAPADGIVGGTATIGGRPCAVLSYDYLVMAGTQGMRGHRKSDRLIELVGRMGLPTVFFTEGGGGRPGDTDLPIVSALDVGSFALWGELEGVVPRVAVVSGRCFAGNAVLAGCADLRIATPDANLGMAGPAMIAGGGLGQFAADEIGPAEEQAANGVIDILVEDEEEAVAVVRRLLAYLEGPAGSGEAEDPTALRTMLPANDREAFDVRPVVEALADAGSVTWLRAAWAPELVTAFARIEGIALGVVANQSAHLAGALTADASAKAADFLELCERWGLPVVSLVDTPGFMVGPEAERTGLVRHASRMVNAGARLRVPLVGVVLRRGYGLGAQAMLGGSTHRPLLTVAWPDAHLGPMGLEGAVRLAMARELAELPEDEREATVARHTAELRTHASALNAARVFEIDDVIDPAETRAVVAATLRAATLRAAGASGVVPR</sequence>
<keyword evidence="4" id="KW-1185">Reference proteome</keyword>
<dbReference type="PROSITE" id="PS50980">
    <property type="entry name" value="COA_CT_NTER"/>
    <property type="match status" value="1"/>
</dbReference>
<dbReference type="InterPro" id="IPR051047">
    <property type="entry name" value="AccD/PCCB"/>
</dbReference>
<reference evidence="4" key="1">
    <citation type="journal article" date="2019" name="Int. J. Syst. Evol. Microbiol.">
        <title>The Global Catalogue of Microorganisms (GCM) 10K type strain sequencing project: providing services to taxonomists for standard genome sequencing and annotation.</title>
        <authorList>
            <consortium name="The Broad Institute Genomics Platform"/>
            <consortium name="The Broad Institute Genome Sequencing Center for Infectious Disease"/>
            <person name="Wu L."/>
            <person name="Ma J."/>
        </authorList>
    </citation>
    <scope>NUCLEOTIDE SEQUENCE [LARGE SCALE GENOMIC DNA]</scope>
    <source>
        <strain evidence="4">JCM 17460</strain>
    </source>
</reference>
<evidence type="ECO:0000313" key="4">
    <source>
        <dbReference type="Proteomes" id="UP001500301"/>
    </source>
</evidence>
<dbReference type="EMBL" id="BAABBB010000003">
    <property type="protein sequence ID" value="GAA3517793.1"/>
    <property type="molecule type" value="Genomic_DNA"/>
</dbReference>
<dbReference type="InterPro" id="IPR034733">
    <property type="entry name" value="AcCoA_carboxyl_beta"/>
</dbReference>
<dbReference type="PANTHER" id="PTHR43842:SF2">
    <property type="entry name" value="PROPIONYL-COA CARBOXYLASE BETA CHAIN, MITOCHONDRIAL"/>
    <property type="match status" value="1"/>
</dbReference>
<organism evidence="3 4">
    <name type="scientific">Nocardioides daeguensis</name>
    <dbReference type="NCBI Taxonomy" id="908359"/>
    <lineage>
        <taxon>Bacteria</taxon>
        <taxon>Bacillati</taxon>
        <taxon>Actinomycetota</taxon>
        <taxon>Actinomycetes</taxon>
        <taxon>Propionibacteriales</taxon>
        <taxon>Nocardioidaceae</taxon>
        <taxon>Nocardioides</taxon>
    </lineage>
</organism>
<feature type="domain" description="CoA carboxyltransferase C-terminal" evidence="2">
    <location>
        <begin position="269"/>
        <end position="513"/>
    </location>
</feature>
<dbReference type="InterPro" id="IPR011762">
    <property type="entry name" value="COA_CT_N"/>
</dbReference>